<dbReference type="AlphaFoldDB" id="A0A5M6C583"/>
<dbReference type="GeneID" id="43586409"/>
<feature type="compositionally biased region" description="Basic and acidic residues" evidence="1">
    <location>
        <begin position="80"/>
        <end position="91"/>
    </location>
</feature>
<gene>
    <name evidence="2" type="ORF">CI109_101770</name>
</gene>
<dbReference type="EMBL" id="CP144053">
    <property type="protein sequence ID" value="WWD17330.1"/>
    <property type="molecule type" value="Genomic_DNA"/>
</dbReference>
<feature type="region of interest" description="Disordered" evidence="1">
    <location>
        <begin position="1"/>
        <end position="38"/>
    </location>
</feature>
<protein>
    <submittedName>
        <fullName evidence="2">Uncharacterized protein</fullName>
    </submittedName>
</protein>
<dbReference type="OrthoDB" id="2564491at2759"/>
<sequence>MLTSRPLPIQIPLSSLFPPSSSEAGPSQPIPSPSFLVGPLPPTAPLHIALAYLKLADLPPYEGNGSPRTDHSLHAQGRGKGKEKEHQHGDPLEEEDQFRSPRRVLVITGSKASFGESVEEDDEDWMRGHGGDYEVLRRLRRVDMRYCPTSAHLKLLLTLLSETTDRKSHSNEPHLLSQTPSVVILWDVAALFMYDEEVDENEPPKEELDLEEERREVELARLARIGKRFKSGTTISDYLDVLSATRAMVDHLSSLHPAEAPIQLVILEPNVASSSDLPIIPAAAEGEATKLSKVNREKRIPILDGARWLFGNKAVGVIEPYSSIEEGPTTRYSLMLDSCPGEVFQIRRQRCGRGEWAVPEVEEDTVIEGLKGGWRWEWT</sequence>
<feature type="compositionally biased region" description="Low complexity" evidence="1">
    <location>
        <begin position="1"/>
        <end position="22"/>
    </location>
</feature>
<dbReference type="RefSeq" id="XP_031863235.1">
    <property type="nucleotide sequence ID" value="XM_032002298.1"/>
</dbReference>
<organism evidence="2 3">
    <name type="scientific">Kwoniella shandongensis</name>
    <dbReference type="NCBI Taxonomy" id="1734106"/>
    <lineage>
        <taxon>Eukaryota</taxon>
        <taxon>Fungi</taxon>
        <taxon>Dikarya</taxon>
        <taxon>Basidiomycota</taxon>
        <taxon>Agaricomycotina</taxon>
        <taxon>Tremellomycetes</taxon>
        <taxon>Tremellales</taxon>
        <taxon>Cryptococcaceae</taxon>
        <taxon>Kwoniella</taxon>
    </lineage>
</organism>
<evidence type="ECO:0000256" key="1">
    <source>
        <dbReference type="SAM" id="MobiDB-lite"/>
    </source>
</evidence>
<dbReference type="KEGG" id="ksn:43586409"/>
<accession>A0A5M6C583</accession>
<evidence type="ECO:0000313" key="2">
    <source>
        <dbReference type="EMBL" id="WWD17330.1"/>
    </source>
</evidence>
<reference evidence="2" key="2">
    <citation type="submission" date="2024-01" db="EMBL/GenBank/DDBJ databases">
        <title>Comparative genomics of Cryptococcus and Kwoniella reveals pathogenesis evolution and contrasting modes of karyotype evolution via chromosome fusion or intercentromeric recombination.</title>
        <authorList>
            <person name="Coelho M.A."/>
            <person name="David-Palma M."/>
            <person name="Shea T."/>
            <person name="Bowers K."/>
            <person name="McGinley-Smith S."/>
            <person name="Mohammad A.W."/>
            <person name="Gnirke A."/>
            <person name="Yurkov A.M."/>
            <person name="Nowrousian M."/>
            <person name="Sun S."/>
            <person name="Cuomo C.A."/>
            <person name="Heitman J."/>
        </authorList>
    </citation>
    <scope>NUCLEOTIDE SEQUENCE</scope>
    <source>
        <strain evidence="2">CBS 12478</strain>
    </source>
</reference>
<dbReference type="Proteomes" id="UP000322225">
    <property type="component" value="Chromosome 3"/>
</dbReference>
<feature type="region of interest" description="Disordered" evidence="1">
    <location>
        <begin position="62"/>
        <end position="101"/>
    </location>
</feature>
<name>A0A5M6C583_9TREE</name>
<reference evidence="2" key="1">
    <citation type="submission" date="2017-08" db="EMBL/GenBank/DDBJ databases">
        <authorList>
            <person name="Cuomo C."/>
            <person name="Billmyre B."/>
            <person name="Heitman J."/>
        </authorList>
    </citation>
    <scope>NUCLEOTIDE SEQUENCE</scope>
    <source>
        <strain evidence="2">CBS 12478</strain>
    </source>
</reference>
<proteinExistence type="predicted"/>
<evidence type="ECO:0000313" key="3">
    <source>
        <dbReference type="Proteomes" id="UP000322225"/>
    </source>
</evidence>
<keyword evidence="3" id="KW-1185">Reference proteome</keyword>